<reference evidence="3 4" key="1">
    <citation type="submission" date="2010-01" db="EMBL/GenBank/DDBJ databases">
        <title>The complete genome of Thermobispora bispora DSM 43833.</title>
        <authorList>
            <consortium name="US DOE Joint Genome Institute (JGI-PGF)"/>
            <person name="Lucas S."/>
            <person name="Copeland A."/>
            <person name="Lapidus A."/>
            <person name="Glavina del Rio T."/>
            <person name="Dalin E."/>
            <person name="Tice H."/>
            <person name="Bruce D."/>
            <person name="Goodwin L."/>
            <person name="Pitluck S."/>
            <person name="Kyrpides N."/>
            <person name="Mavromatis K."/>
            <person name="Ivanova N."/>
            <person name="Mikhailova N."/>
            <person name="Chertkov O."/>
            <person name="Brettin T."/>
            <person name="Detter J.C."/>
            <person name="Han C."/>
            <person name="Larimer F."/>
            <person name="Land M."/>
            <person name="Hauser L."/>
            <person name="Markowitz V."/>
            <person name="Cheng J.-F."/>
            <person name="Hugenholtz P."/>
            <person name="Woyke T."/>
            <person name="Wu D."/>
            <person name="Jando M."/>
            <person name="Schneider S."/>
            <person name="Klenk H.-P."/>
            <person name="Eisen J.A."/>
        </authorList>
    </citation>
    <scope>NUCLEOTIDE SEQUENCE [LARGE SCALE GENOMIC DNA]</scope>
    <source>
        <strain evidence="4">ATCC 19993 / DSM 43833 / CBS 139.67 / JCM 10125 / KCTC 9307 / NBRC 14880 / R51</strain>
    </source>
</reference>
<proteinExistence type="predicted"/>
<dbReference type="Proteomes" id="UP000006640">
    <property type="component" value="Chromosome"/>
</dbReference>
<dbReference type="STRING" id="469371.Tbis_1242"/>
<dbReference type="KEGG" id="tbi:Tbis_1242"/>
<dbReference type="InterPro" id="IPR050807">
    <property type="entry name" value="TransReg_Diox_bact_type"/>
</dbReference>
<dbReference type="InterPro" id="IPR010982">
    <property type="entry name" value="Lambda_DNA-bd_dom_sf"/>
</dbReference>
<evidence type="ECO:0000256" key="1">
    <source>
        <dbReference type="ARBA" id="ARBA00023125"/>
    </source>
</evidence>
<organism evidence="3 4">
    <name type="scientific">Thermobispora bispora (strain ATCC 19993 / DSM 43833 / CBS 139.67 / JCM 10125 / KCTC 9307 / NBRC 14880 / R51)</name>
    <dbReference type="NCBI Taxonomy" id="469371"/>
    <lineage>
        <taxon>Bacteria</taxon>
        <taxon>Bacillati</taxon>
        <taxon>Actinomycetota</taxon>
        <taxon>Actinomycetes</taxon>
        <taxon>Streptosporangiales</taxon>
        <taxon>Streptosporangiaceae</taxon>
        <taxon>Thermobispora</taxon>
    </lineage>
</organism>
<evidence type="ECO:0000313" key="4">
    <source>
        <dbReference type="Proteomes" id="UP000006640"/>
    </source>
</evidence>
<dbReference type="PROSITE" id="PS50943">
    <property type="entry name" value="HTH_CROC1"/>
    <property type="match status" value="1"/>
</dbReference>
<dbReference type="InterPro" id="IPR011990">
    <property type="entry name" value="TPR-like_helical_dom_sf"/>
</dbReference>
<name>D6Y8R4_THEBD</name>
<sequence>MASQGSIGERIKMLRKQRGLSQAQLAHPELSDSYVSLIESGKRTPTPAVLELIAQKLGCSLTYLINGVTNEELEEIELALRFARLALENGDLAEARRRYAELLEDRNLESLAAQRQDARFGYALATEACGDLAEAIDVLRSLRDEDTEGQTPERRIQISIALCRCYREFGALHEAVQVGEETLGLPKGRPEWNDDLIELGSTLLAAYIERGDLLRARQFSAELLSAAESLGTARAIVAACWNAAMIVGRIGCGDEALSLAERALAVQSENGEPRNLARLRAAYAVLLRQVRPAEAARARDLLLRALRELEESAAGAADVVSCLIDLARAEIQLGDPHAAAAHARAAAAKATGGMSSAVLAETHLVLGLACSLLGQNDQARAELDSAAEHLKRLPATRTLAEKWRAVAELRERIGDEEGCVADHQRALACVGL</sequence>
<gene>
    <name evidence="3" type="ordered locus">Tbis_1242</name>
</gene>
<dbReference type="InterPro" id="IPR001387">
    <property type="entry name" value="Cro/C1-type_HTH"/>
</dbReference>
<dbReference type="EMBL" id="CP001874">
    <property type="protein sequence ID" value="ADG87961.1"/>
    <property type="molecule type" value="Genomic_DNA"/>
</dbReference>
<evidence type="ECO:0000313" key="3">
    <source>
        <dbReference type="EMBL" id="ADG87961.1"/>
    </source>
</evidence>
<dbReference type="CDD" id="cd00093">
    <property type="entry name" value="HTH_XRE"/>
    <property type="match status" value="1"/>
</dbReference>
<accession>D6Y8R4</accession>
<evidence type="ECO:0000259" key="2">
    <source>
        <dbReference type="PROSITE" id="PS50943"/>
    </source>
</evidence>
<dbReference type="AlphaFoldDB" id="D6Y8R4"/>
<dbReference type="SUPFAM" id="SSF48452">
    <property type="entry name" value="TPR-like"/>
    <property type="match status" value="2"/>
</dbReference>
<dbReference type="eggNOG" id="COG1396">
    <property type="taxonomic scope" value="Bacteria"/>
</dbReference>
<dbReference type="PANTHER" id="PTHR46797:SF1">
    <property type="entry name" value="METHYLPHOSPHONATE SYNTHASE"/>
    <property type="match status" value="1"/>
</dbReference>
<dbReference type="GO" id="GO:0003677">
    <property type="term" value="F:DNA binding"/>
    <property type="evidence" value="ECO:0007669"/>
    <property type="project" value="UniProtKB-KW"/>
</dbReference>
<dbReference type="SMART" id="SM00530">
    <property type="entry name" value="HTH_XRE"/>
    <property type="match status" value="1"/>
</dbReference>
<protein>
    <submittedName>
        <fullName evidence="3">Transcriptional regulator, XRE family</fullName>
    </submittedName>
</protein>
<dbReference type="GO" id="GO:0005829">
    <property type="term" value="C:cytosol"/>
    <property type="evidence" value="ECO:0007669"/>
    <property type="project" value="TreeGrafter"/>
</dbReference>
<dbReference type="PANTHER" id="PTHR46797">
    <property type="entry name" value="HTH-TYPE TRANSCRIPTIONAL REGULATOR"/>
    <property type="match status" value="1"/>
</dbReference>
<keyword evidence="4" id="KW-1185">Reference proteome</keyword>
<dbReference type="HOGENOM" id="CLU_051662_0_0_11"/>
<dbReference type="SUPFAM" id="SSF47413">
    <property type="entry name" value="lambda repressor-like DNA-binding domains"/>
    <property type="match status" value="1"/>
</dbReference>
<dbReference type="RefSeq" id="WP_013131494.1">
    <property type="nucleotide sequence ID" value="NC_014165.1"/>
</dbReference>
<dbReference type="eggNOG" id="COG0457">
    <property type="taxonomic scope" value="Bacteria"/>
</dbReference>
<feature type="domain" description="HTH cro/C1-type" evidence="2">
    <location>
        <begin position="11"/>
        <end position="64"/>
    </location>
</feature>
<dbReference type="Gene3D" id="1.25.40.10">
    <property type="entry name" value="Tetratricopeptide repeat domain"/>
    <property type="match status" value="2"/>
</dbReference>
<keyword evidence="1" id="KW-0238">DNA-binding</keyword>
<dbReference type="GO" id="GO:0003700">
    <property type="term" value="F:DNA-binding transcription factor activity"/>
    <property type="evidence" value="ECO:0007669"/>
    <property type="project" value="TreeGrafter"/>
</dbReference>
<dbReference type="Pfam" id="PF01381">
    <property type="entry name" value="HTH_3"/>
    <property type="match status" value="1"/>
</dbReference>